<dbReference type="PANTHER" id="PTHR45266">
    <property type="entry name" value="OXALOACETATE DECARBOXYLASE ALPHA CHAIN"/>
    <property type="match status" value="1"/>
</dbReference>
<keyword evidence="6 8" id="KW-0275">Fatty acid biosynthesis</keyword>
<dbReference type="Gene3D" id="2.40.50.100">
    <property type="match status" value="1"/>
</dbReference>
<dbReference type="Pfam" id="PF00364">
    <property type="entry name" value="Biotin_lipoyl"/>
    <property type="match status" value="1"/>
</dbReference>
<comment type="function">
    <text evidence="8">This protein is a component of the acetyl coenzyme A carboxylase complex; first, biotin carboxylase catalyzes the carboxylation of the carrier protein and then the transcarboxylase transfers the carboxyl group to form malonyl-CoA.</text>
</comment>
<gene>
    <name evidence="11" type="ORF">ACFFRH_02365</name>
</gene>
<dbReference type="Proteomes" id="UP001589610">
    <property type="component" value="Unassembled WGS sequence"/>
</dbReference>
<comment type="pathway">
    <text evidence="1 8">Lipid metabolism; fatty acid biosynthesis.</text>
</comment>
<dbReference type="InterPro" id="IPR011053">
    <property type="entry name" value="Single_hybrid_motif"/>
</dbReference>
<reference evidence="11 12" key="1">
    <citation type="submission" date="2024-09" db="EMBL/GenBank/DDBJ databases">
        <authorList>
            <person name="Sun Q."/>
            <person name="Mori K."/>
        </authorList>
    </citation>
    <scope>NUCLEOTIDE SEQUENCE [LARGE SCALE GENOMIC DNA]</scope>
    <source>
        <strain evidence="11 12">JCM 3028</strain>
    </source>
</reference>
<keyword evidence="3 8" id="KW-0444">Lipid biosynthesis</keyword>
<keyword evidence="5 8" id="KW-0443">Lipid metabolism</keyword>
<evidence type="ECO:0000256" key="9">
    <source>
        <dbReference type="SAM" id="MobiDB-lite"/>
    </source>
</evidence>
<feature type="domain" description="Lipoyl-binding" evidence="10">
    <location>
        <begin position="147"/>
        <end position="223"/>
    </location>
</feature>
<evidence type="ECO:0000259" key="10">
    <source>
        <dbReference type="PROSITE" id="PS50968"/>
    </source>
</evidence>
<dbReference type="InterPro" id="IPR001249">
    <property type="entry name" value="AcCoA_biotinCC"/>
</dbReference>
<dbReference type="SUPFAM" id="SSF51230">
    <property type="entry name" value="Single hybrid motif"/>
    <property type="match status" value="1"/>
</dbReference>
<organism evidence="11 12">
    <name type="scientific">Streptosporangium vulgare</name>
    <dbReference type="NCBI Taxonomy" id="46190"/>
    <lineage>
        <taxon>Bacteria</taxon>
        <taxon>Bacillati</taxon>
        <taxon>Actinomycetota</taxon>
        <taxon>Actinomycetes</taxon>
        <taxon>Streptosporangiales</taxon>
        <taxon>Streptosporangiaceae</taxon>
        <taxon>Streptosporangium</taxon>
    </lineage>
</organism>
<dbReference type="RefSeq" id="WP_386153733.1">
    <property type="nucleotide sequence ID" value="NZ_JBHMBS010000001.1"/>
</dbReference>
<dbReference type="EMBL" id="JBHMBS010000001">
    <property type="protein sequence ID" value="MFB9674320.1"/>
    <property type="molecule type" value="Genomic_DNA"/>
</dbReference>
<dbReference type="PROSITE" id="PS50968">
    <property type="entry name" value="BIOTINYL_LIPOYL"/>
    <property type="match status" value="1"/>
</dbReference>
<sequence>MDERTSGRPAPETTGKATPETTGRPASETAGRAASGEDAHAAMRLLREEVGNLVKTVPGPVAAISLRMGECALEVTWAFPQPAAPPPSAPSPPWPVTVAAPEQVVGERTTTGQTAAWQTATGQAATGQAARPAETAPLGAAREHSSSHAVTAPLVGTFYVAAEPGAPPFVQPGDRVDAGQTIGIVEAMKLMNPVVAGQAGEVVEVVAGDGEPVEYGQVLVRIRTDDA</sequence>
<evidence type="ECO:0000256" key="2">
    <source>
        <dbReference type="ARBA" id="ARBA00017562"/>
    </source>
</evidence>
<dbReference type="PANTHER" id="PTHR45266:SF3">
    <property type="entry name" value="OXALOACETATE DECARBOXYLASE ALPHA CHAIN"/>
    <property type="match status" value="1"/>
</dbReference>
<dbReference type="PRINTS" id="PR01071">
    <property type="entry name" value="ACOABIOTINCC"/>
</dbReference>
<dbReference type="PROSITE" id="PS00188">
    <property type="entry name" value="BIOTIN"/>
    <property type="match status" value="1"/>
</dbReference>
<evidence type="ECO:0000256" key="5">
    <source>
        <dbReference type="ARBA" id="ARBA00023098"/>
    </source>
</evidence>
<dbReference type="CDD" id="cd06850">
    <property type="entry name" value="biotinyl_domain"/>
    <property type="match status" value="1"/>
</dbReference>
<dbReference type="InterPro" id="IPR001882">
    <property type="entry name" value="Biotin_BS"/>
</dbReference>
<evidence type="ECO:0000256" key="8">
    <source>
        <dbReference type="RuleBase" id="RU364072"/>
    </source>
</evidence>
<accession>A0ABV5T849</accession>
<evidence type="ECO:0000256" key="7">
    <source>
        <dbReference type="ARBA" id="ARBA00023267"/>
    </source>
</evidence>
<keyword evidence="12" id="KW-1185">Reference proteome</keyword>
<evidence type="ECO:0000313" key="11">
    <source>
        <dbReference type="EMBL" id="MFB9674320.1"/>
    </source>
</evidence>
<evidence type="ECO:0000256" key="1">
    <source>
        <dbReference type="ARBA" id="ARBA00005194"/>
    </source>
</evidence>
<comment type="caution">
    <text evidence="11">The sequence shown here is derived from an EMBL/GenBank/DDBJ whole genome shotgun (WGS) entry which is preliminary data.</text>
</comment>
<feature type="region of interest" description="Disordered" evidence="9">
    <location>
        <begin position="1"/>
        <end position="40"/>
    </location>
</feature>
<evidence type="ECO:0000256" key="3">
    <source>
        <dbReference type="ARBA" id="ARBA00022516"/>
    </source>
</evidence>
<keyword evidence="7 8" id="KW-0092">Biotin</keyword>
<keyword evidence="4 8" id="KW-0276">Fatty acid metabolism</keyword>
<evidence type="ECO:0000313" key="12">
    <source>
        <dbReference type="Proteomes" id="UP001589610"/>
    </source>
</evidence>
<protein>
    <recommendedName>
        <fullName evidence="2 8">Biotin carboxyl carrier protein of acetyl-CoA carboxylase</fullName>
    </recommendedName>
</protein>
<proteinExistence type="predicted"/>
<name>A0ABV5T849_9ACTN</name>
<dbReference type="InterPro" id="IPR000089">
    <property type="entry name" value="Biotin_lipoyl"/>
</dbReference>
<dbReference type="InterPro" id="IPR050709">
    <property type="entry name" value="Biotin_Carboxyl_Carrier/Decarb"/>
</dbReference>
<evidence type="ECO:0000256" key="6">
    <source>
        <dbReference type="ARBA" id="ARBA00023160"/>
    </source>
</evidence>
<evidence type="ECO:0000256" key="4">
    <source>
        <dbReference type="ARBA" id="ARBA00022832"/>
    </source>
</evidence>